<evidence type="ECO:0000256" key="4">
    <source>
        <dbReference type="ARBA" id="ARBA00022842"/>
    </source>
</evidence>
<dbReference type="Pfam" id="PF00702">
    <property type="entry name" value="Hydrolase"/>
    <property type="match status" value="1"/>
</dbReference>
<keyword evidence="4" id="KW-0460">Magnesium</keyword>
<dbReference type="SFLD" id="SFLDG01129">
    <property type="entry name" value="C1.5:_HAD__Beta-PGM__Phosphata"/>
    <property type="match status" value="1"/>
</dbReference>
<evidence type="ECO:0000256" key="1">
    <source>
        <dbReference type="ARBA" id="ARBA00022605"/>
    </source>
</evidence>
<dbReference type="AlphaFoldDB" id="A0A8T2TSQ2"/>
<proteinExistence type="predicted"/>
<dbReference type="SFLD" id="SFLDS00003">
    <property type="entry name" value="Haloacid_Dehalogenase"/>
    <property type="match status" value="1"/>
</dbReference>
<dbReference type="GO" id="GO:0000287">
    <property type="term" value="F:magnesium ion binding"/>
    <property type="evidence" value="ECO:0007669"/>
    <property type="project" value="InterPro"/>
</dbReference>
<keyword evidence="1" id="KW-0028">Amino-acid biosynthesis</keyword>
<comment type="caution">
    <text evidence="6">The sequence shown here is derived from an EMBL/GenBank/DDBJ whole genome shotgun (WGS) entry which is preliminary data.</text>
</comment>
<dbReference type="GO" id="GO:0043874">
    <property type="term" value="F:acireductone synthase activity"/>
    <property type="evidence" value="ECO:0007669"/>
    <property type="project" value="InterPro"/>
</dbReference>
<keyword evidence="7" id="KW-1185">Reference proteome</keyword>
<protein>
    <recommendedName>
        <fullName evidence="8">Enolase-phosphatase E1</fullName>
    </recommendedName>
</protein>
<dbReference type="PANTHER" id="PTHR20371">
    <property type="entry name" value="ENOLASE-PHOSPHATASE E1"/>
    <property type="match status" value="1"/>
</dbReference>
<dbReference type="Gene3D" id="3.40.50.1000">
    <property type="entry name" value="HAD superfamily/HAD-like"/>
    <property type="match status" value="1"/>
</dbReference>
<dbReference type="EMBL" id="CM035415">
    <property type="protein sequence ID" value="KAH7426437.1"/>
    <property type="molecule type" value="Genomic_DNA"/>
</dbReference>
<evidence type="ECO:0000256" key="5">
    <source>
        <dbReference type="ARBA" id="ARBA00023167"/>
    </source>
</evidence>
<dbReference type="SFLD" id="SFLDF00044">
    <property type="entry name" value="enolase-phosphatase"/>
    <property type="match status" value="1"/>
</dbReference>
<keyword evidence="3" id="KW-0378">Hydrolase</keyword>
<reference evidence="6" key="1">
    <citation type="submission" date="2021-08" db="EMBL/GenBank/DDBJ databases">
        <title>WGS assembly of Ceratopteris richardii.</title>
        <authorList>
            <person name="Marchant D.B."/>
            <person name="Chen G."/>
            <person name="Jenkins J."/>
            <person name="Shu S."/>
            <person name="Leebens-Mack J."/>
            <person name="Grimwood J."/>
            <person name="Schmutz J."/>
            <person name="Soltis P."/>
            <person name="Soltis D."/>
            <person name="Chen Z.-H."/>
        </authorList>
    </citation>
    <scope>NUCLEOTIDE SEQUENCE</scope>
    <source>
        <strain evidence="6">Whitten #5841</strain>
        <tissue evidence="6">Leaf</tissue>
    </source>
</reference>
<keyword evidence="5" id="KW-0486">Methionine biosynthesis</keyword>
<evidence type="ECO:0000313" key="6">
    <source>
        <dbReference type="EMBL" id="KAH7426437.1"/>
    </source>
</evidence>
<evidence type="ECO:0000313" key="7">
    <source>
        <dbReference type="Proteomes" id="UP000825935"/>
    </source>
</evidence>
<dbReference type="InterPro" id="IPR023943">
    <property type="entry name" value="Enolase-ppase_E1"/>
</dbReference>
<evidence type="ECO:0000256" key="2">
    <source>
        <dbReference type="ARBA" id="ARBA00022723"/>
    </source>
</evidence>
<dbReference type="CDD" id="cd01629">
    <property type="entry name" value="HAD_EP"/>
    <property type="match status" value="1"/>
</dbReference>
<evidence type="ECO:0008006" key="8">
    <source>
        <dbReference type="Google" id="ProtNLM"/>
    </source>
</evidence>
<dbReference type="SUPFAM" id="SSF56784">
    <property type="entry name" value="HAD-like"/>
    <property type="match status" value="1"/>
</dbReference>
<dbReference type="InterPro" id="IPR036412">
    <property type="entry name" value="HAD-like_sf"/>
</dbReference>
<name>A0A8T2TSQ2_CERRI</name>
<evidence type="ECO:0000256" key="3">
    <source>
        <dbReference type="ARBA" id="ARBA00022801"/>
    </source>
</evidence>
<dbReference type="GO" id="GO:0019509">
    <property type="term" value="P:L-methionine salvage from methylthioadenosine"/>
    <property type="evidence" value="ECO:0007669"/>
    <property type="project" value="InterPro"/>
</dbReference>
<dbReference type="Gene3D" id="1.10.720.60">
    <property type="match status" value="1"/>
</dbReference>
<gene>
    <name evidence="6" type="ORF">KP509_10G001900</name>
</gene>
<dbReference type="PANTHER" id="PTHR20371:SF1">
    <property type="entry name" value="ENOLASE-PHOSPHATASE E1"/>
    <property type="match status" value="1"/>
</dbReference>
<dbReference type="FunFam" id="1.10.720.60:FF:000001">
    <property type="entry name" value="Probable bifunctional methylthioribulose-1-phosphate dehydratase/enolase-phosphatase E1"/>
    <property type="match status" value="1"/>
</dbReference>
<organism evidence="6 7">
    <name type="scientific">Ceratopteris richardii</name>
    <name type="common">Triangle waterfern</name>
    <dbReference type="NCBI Taxonomy" id="49495"/>
    <lineage>
        <taxon>Eukaryota</taxon>
        <taxon>Viridiplantae</taxon>
        <taxon>Streptophyta</taxon>
        <taxon>Embryophyta</taxon>
        <taxon>Tracheophyta</taxon>
        <taxon>Polypodiopsida</taxon>
        <taxon>Polypodiidae</taxon>
        <taxon>Polypodiales</taxon>
        <taxon>Pteridineae</taxon>
        <taxon>Pteridaceae</taxon>
        <taxon>Parkerioideae</taxon>
        <taxon>Ceratopteris</taxon>
    </lineage>
</organism>
<accession>A0A8T2TSQ2</accession>
<dbReference type="SFLD" id="SFLDG01133">
    <property type="entry name" value="C1.5.4:_Enolase-phosphatase_Li"/>
    <property type="match status" value="1"/>
</dbReference>
<sequence>MGIVINLAIVLDIEGTTTPISFVMDVLFPYARDNVRSHLELTYDSEETQDDINLLRKQAEEDVEAGVIGVQSIPPSNASKNEIIAAAEANVISMIKADCKVTALKELQGHIWRSGFMKGEIKGQVFDDVPKALSKWQSAGQKAYIYSSGSREAQRLIFGNTQYGDLRPFLCGYFDTYIGNKREVRSYKEIFLSLGVDKPSQIVFATDVLQEAIAAKQAGLKAVLVLRPGNAPLPEEHGFETVTDLLQI</sequence>
<dbReference type="OMA" id="LQGMVWE"/>
<dbReference type="InterPro" id="IPR023214">
    <property type="entry name" value="HAD_sf"/>
</dbReference>
<keyword evidence="2" id="KW-0479">Metal-binding</keyword>
<dbReference type="NCBIfam" id="TIGR01691">
    <property type="entry name" value="enolase-ppase"/>
    <property type="match status" value="1"/>
</dbReference>
<dbReference type="OrthoDB" id="191080at2759"/>
<dbReference type="Proteomes" id="UP000825935">
    <property type="component" value="Chromosome 10"/>
</dbReference>